<comment type="similarity">
    <text evidence="2">Belongs to the BexD/CtrA/VexA family.</text>
</comment>
<name>A0A385SSX8_9BACT</name>
<evidence type="ECO:0000256" key="4">
    <source>
        <dbReference type="ARBA" id="ARBA00022452"/>
    </source>
</evidence>
<dbReference type="PROSITE" id="PS51257">
    <property type="entry name" value="PROKAR_LIPOPROTEIN"/>
    <property type="match status" value="1"/>
</dbReference>
<evidence type="ECO:0000313" key="19">
    <source>
        <dbReference type="Proteomes" id="UP000266183"/>
    </source>
</evidence>
<feature type="domain" description="Polysaccharide export protein N-terminal" evidence="16">
    <location>
        <begin position="52"/>
        <end position="151"/>
    </location>
</feature>
<evidence type="ECO:0000313" key="18">
    <source>
        <dbReference type="EMBL" id="AYB33095.1"/>
    </source>
</evidence>
<evidence type="ECO:0000256" key="11">
    <source>
        <dbReference type="ARBA" id="ARBA00023136"/>
    </source>
</evidence>
<dbReference type="Gene3D" id="3.10.560.10">
    <property type="entry name" value="Outer membrane lipoprotein wza domain like"/>
    <property type="match status" value="1"/>
</dbReference>
<dbReference type="InterPro" id="IPR003715">
    <property type="entry name" value="Poly_export_N"/>
</dbReference>
<dbReference type="PANTHER" id="PTHR33619:SF3">
    <property type="entry name" value="POLYSACCHARIDE EXPORT PROTEIN GFCE-RELATED"/>
    <property type="match status" value="1"/>
</dbReference>
<evidence type="ECO:0000256" key="5">
    <source>
        <dbReference type="ARBA" id="ARBA00022597"/>
    </source>
</evidence>
<dbReference type="Proteomes" id="UP000266183">
    <property type="component" value="Chromosome"/>
</dbReference>
<dbReference type="KEGG" id="chk:D4L85_22045"/>
<protein>
    <submittedName>
        <fullName evidence="18">Polysaccharide export protein</fullName>
    </submittedName>
</protein>
<dbReference type="Pfam" id="PF02563">
    <property type="entry name" value="Poly_export"/>
    <property type="match status" value="1"/>
</dbReference>
<keyword evidence="8" id="KW-0625">Polysaccharide transport</keyword>
<keyword evidence="12" id="KW-0564">Palmitate</keyword>
<dbReference type="GO" id="GO:0015288">
    <property type="term" value="F:porin activity"/>
    <property type="evidence" value="ECO:0007669"/>
    <property type="project" value="UniProtKB-KW"/>
</dbReference>
<dbReference type="GO" id="GO:0006811">
    <property type="term" value="P:monoatomic ion transport"/>
    <property type="evidence" value="ECO:0007669"/>
    <property type="project" value="UniProtKB-KW"/>
</dbReference>
<evidence type="ECO:0000256" key="7">
    <source>
        <dbReference type="ARBA" id="ARBA00022729"/>
    </source>
</evidence>
<dbReference type="GO" id="GO:0015159">
    <property type="term" value="F:polysaccharide transmembrane transporter activity"/>
    <property type="evidence" value="ECO:0007669"/>
    <property type="project" value="InterPro"/>
</dbReference>
<dbReference type="OrthoDB" id="662756at2"/>
<evidence type="ECO:0000256" key="10">
    <source>
        <dbReference type="ARBA" id="ARBA00023114"/>
    </source>
</evidence>
<organism evidence="18 19">
    <name type="scientific">Chryseolinea soli</name>
    <dbReference type="NCBI Taxonomy" id="2321403"/>
    <lineage>
        <taxon>Bacteria</taxon>
        <taxon>Pseudomonadati</taxon>
        <taxon>Bacteroidota</taxon>
        <taxon>Cytophagia</taxon>
        <taxon>Cytophagales</taxon>
        <taxon>Fulvivirgaceae</taxon>
        <taxon>Chryseolinea</taxon>
    </lineage>
</organism>
<evidence type="ECO:0000256" key="6">
    <source>
        <dbReference type="ARBA" id="ARBA00022692"/>
    </source>
</evidence>
<sequence>MNRIWLIFGLALIALSSCVPNRKLVYLQKDDLKNRDEIPKDTVLRTHQLKIREYTIQPLDLLAINFETLSDETDAFDFLSKLTPQQRTSSGGGSGGGNSAQNGILVDGDGYIEFAVLGRMKMAGLTLFAARDSLQAVAGKYLPDVVVRVRLLNFRFTLLGEVNGERTVTSTNTRLTLMEAIGLGGGLGELADRTHIKVVRQVENRTDVYYVNLLKEDFIESPYYYVQQNDVIIVPPLKQRPFRKYFLPNLAVVTALISFTALIITLTR</sequence>
<evidence type="ECO:0000256" key="14">
    <source>
        <dbReference type="ARBA" id="ARBA00023288"/>
    </source>
</evidence>
<reference evidence="19" key="1">
    <citation type="submission" date="2018-09" db="EMBL/GenBank/DDBJ databases">
        <title>Chryseolinea sp. KIS68-18 isolated from soil.</title>
        <authorList>
            <person name="Weon H.-Y."/>
            <person name="Kwon S.-W."/>
            <person name="Lee S.A."/>
        </authorList>
    </citation>
    <scope>NUCLEOTIDE SEQUENCE [LARGE SCALE GENOMIC DNA]</scope>
    <source>
        <strain evidence="19">KIS68-18</strain>
    </source>
</reference>
<keyword evidence="14" id="KW-0449">Lipoprotein</keyword>
<keyword evidence="4" id="KW-1134">Transmembrane beta strand</keyword>
<evidence type="ECO:0000259" key="17">
    <source>
        <dbReference type="Pfam" id="PF22461"/>
    </source>
</evidence>
<dbReference type="EMBL" id="CP032382">
    <property type="protein sequence ID" value="AYB33095.1"/>
    <property type="molecule type" value="Genomic_DNA"/>
</dbReference>
<keyword evidence="11 15" id="KW-0472">Membrane</keyword>
<evidence type="ECO:0000256" key="15">
    <source>
        <dbReference type="SAM" id="Phobius"/>
    </source>
</evidence>
<keyword evidence="5" id="KW-0762">Sugar transport</keyword>
<evidence type="ECO:0000256" key="8">
    <source>
        <dbReference type="ARBA" id="ARBA00023047"/>
    </source>
</evidence>
<evidence type="ECO:0000256" key="3">
    <source>
        <dbReference type="ARBA" id="ARBA00022448"/>
    </source>
</evidence>
<dbReference type="PANTHER" id="PTHR33619">
    <property type="entry name" value="POLYSACCHARIDE EXPORT PROTEIN GFCE-RELATED"/>
    <property type="match status" value="1"/>
</dbReference>
<dbReference type="RefSeq" id="WP_119756337.1">
    <property type="nucleotide sequence ID" value="NZ_CP032382.1"/>
</dbReference>
<dbReference type="GO" id="GO:0009279">
    <property type="term" value="C:cell outer membrane"/>
    <property type="evidence" value="ECO:0007669"/>
    <property type="project" value="UniProtKB-SubCell"/>
</dbReference>
<evidence type="ECO:0000256" key="1">
    <source>
        <dbReference type="ARBA" id="ARBA00004571"/>
    </source>
</evidence>
<keyword evidence="10" id="KW-0626">Porin</keyword>
<evidence type="ECO:0000259" key="16">
    <source>
        <dbReference type="Pfam" id="PF02563"/>
    </source>
</evidence>
<keyword evidence="13" id="KW-0998">Cell outer membrane</keyword>
<gene>
    <name evidence="18" type="ORF">D4L85_22045</name>
</gene>
<keyword evidence="6 15" id="KW-0812">Transmembrane</keyword>
<keyword evidence="7" id="KW-0732">Signal</keyword>
<evidence type="ECO:0000256" key="13">
    <source>
        <dbReference type="ARBA" id="ARBA00023237"/>
    </source>
</evidence>
<comment type="subcellular location">
    <subcellularLocation>
        <location evidence="1">Cell outer membrane</location>
        <topology evidence="1">Multi-pass membrane protein</topology>
    </subcellularLocation>
</comment>
<keyword evidence="9" id="KW-0406">Ion transport</keyword>
<accession>A0A385SSX8</accession>
<dbReference type="Gene3D" id="3.30.1950.10">
    <property type="entry name" value="wza like domain"/>
    <property type="match status" value="1"/>
</dbReference>
<proteinExistence type="inferred from homology"/>
<dbReference type="GO" id="GO:0046930">
    <property type="term" value="C:pore complex"/>
    <property type="evidence" value="ECO:0007669"/>
    <property type="project" value="UniProtKB-KW"/>
</dbReference>
<dbReference type="InterPro" id="IPR049712">
    <property type="entry name" value="Poly_export"/>
</dbReference>
<dbReference type="Pfam" id="PF22461">
    <property type="entry name" value="SLBB_2"/>
    <property type="match status" value="1"/>
</dbReference>
<evidence type="ECO:0000256" key="9">
    <source>
        <dbReference type="ARBA" id="ARBA00023065"/>
    </source>
</evidence>
<keyword evidence="19" id="KW-1185">Reference proteome</keyword>
<dbReference type="AlphaFoldDB" id="A0A385SSX8"/>
<evidence type="ECO:0000256" key="12">
    <source>
        <dbReference type="ARBA" id="ARBA00023139"/>
    </source>
</evidence>
<keyword evidence="15" id="KW-1133">Transmembrane helix</keyword>
<dbReference type="InterPro" id="IPR054765">
    <property type="entry name" value="SLBB_dom"/>
</dbReference>
<feature type="transmembrane region" description="Helical" evidence="15">
    <location>
        <begin position="245"/>
        <end position="266"/>
    </location>
</feature>
<evidence type="ECO:0000256" key="2">
    <source>
        <dbReference type="ARBA" id="ARBA00009450"/>
    </source>
</evidence>
<keyword evidence="3" id="KW-0813">Transport</keyword>
<feature type="domain" description="SLBB" evidence="17">
    <location>
        <begin position="156"/>
        <end position="234"/>
    </location>
</feature>